<sequence>MTRVFRSKSCGGGPPPTAGSSSFQPCFPNHQLDEDDVDYLYDDYSYFHNNPITTPLISPDHHSPQPPPPNFTILALLFKSLVTCTLNNDDDHDDDDDDDDDASSCALDIGCPTDVHHVSHVTFDRFNGFLGLPLDLQPDVPSKPPSASISVFGVSAESMQCSYDERGNSVPTILLMMQKRLYAGGGLQAEGIFRINAENSQEEDVRKQLNRGFVPHGIDVHCLAGLIKAWFRELPRGVLDSLTPDQVMHCNTEEECSRLVQSLPQTEAALLDWAINLMADVVKYESENKMNARNIAMVFAPNMTQMADPLTALIHAVQVMNFLKTLVMKTLYEREDGYGECKLQHSRSDNSLNRVGSEMEKEKFWSFPRKDGSCNESPSKEEESSSSRGILERLSLRKGVIRKLCRFQLSKKKTTSSGMNVVVVDSRGCA</sequence>
<protein>
    <submittedName>
        <fullName evidence="1">Uncharacterized protein</fullName>
    </submittedName>
</protein>
<evidence type="ECO:0000313" key="2">
    <source>
        <dbReference type="Proteomes" id="UP001055879"/>
    </source>
</evidence>
<accession>A0ACB8Y9Y6</accession>
<dbReference type="EMBL" id="CM042059">
    <property type="protein sequence ID" value="KAI3681903.1"/>
    <property type="molecule type" value="Genomic_DNA"/>
</dbReference>
<reference evidence="1 2" key="2">
    <citation type="journal article" date="2022" name="Mol. Ecol. Resour.">
        <title>The genomes of chicory, endive, great burdock and yacon provide insights into Asteraceae paleo-polyploidization history and plant inulin production.</title>
        <authorList>
            <person name="Fan W."/>
            <person name="Wang S."/>
            <person name="Wang H."/>
            <person name="Wang A."/>
            <person name="Jiang F."/>
            <person name="Liu H."/>
            <person name="Zhao H."/>
            <person name="Xu D."/>
            <person name="Zhang Y."/>
        </authorList>
    </citation>
    <scope>NUCLEOTIDE SEQUENCE [LARGE SCALE GENOMIC DNA]</scope>
    <source>
        <strain evidence="2">cv. Niubang</strain>
    </source>
</reference>
<name>A0ACB8Y9Y6_ARCLA</name>
<organism evidence="1 2">
    <name type="scientific">Arctium lappa</name>
    <name type="common">Greater burdock</name>
    <name type="synonym">Lappa major</name>
    <dbReference type="NCBI Taxonomy" id="4217"/>
    <lineage>
        <taxon>Eukaryota</taxon>
        <taxon>Viridiplantae</taxon>
        <taxon>Streptophyta</taxon>
        <taxon>Embryophyta</taxon>
        <taxon>Tracheophyta</taxon>
        <taxon>Spermatophyta</taxon>
        <taxon>Magnoliopsida</taxon>
        <taxon>eudicotyledons</taxon>
        <taxon>Gunneridae</taxon>
        <taxon>Pentapetalae</taxon>
        <taxon>asterids</taxon>
        <taxon>campanulids</taxon>
        <taxon>Asterales</taxon>
        <taxon>Asteraceae</taxon>
        <taxon>Carduoideae</taxon>
        <taxon>Cardueae</taxon>
        <taxon>Arctiinae</taxon>
        <taxon>Arctium</taxon>
    </lineage>
</organism>
<evidence type="ECO:0000313" key="1">
    <source>
        <dbReference type="EMBL" id="KAI3681903.1"/>
    </source>
</evidence>
<proteinExistence type="predicted"/>
<keyword evidence="2" id="KW-1185">Reference proteome</keyword>
<comment type="caution">
    <text evidence="1">The sequence shown here is derived from an EMBL/GenBank/DDBJ whole genome shotgun (WGS) entry which is preliminary data.</text>
</comment>
<gene>
    <name evidence="1" type="ORF">L6452_36710</name>
</gene>
<reference evidence="2" key="1">
    <citation type="journal article" date="2022" name="Mol. Ecol. Resour.">
        <title>The genomes of chicory, endive, great burdock and yacon provide insights into Asteraceae palaeo-polyploidization history and plant inulin production.</title>
        <authorList>
            <person name="Fan W."/>
            <person name="Wang S."/>
            <person name="Wang H."/>
            <person name="Wang A."/>
            <person name="Jiang F."/>
            <person name="Liu H."/>
            <person name="Zhao H."/>
            <person name="Xu D."/>
            <person name="Zhang Y."/>
        </authorList>
    </citation>
    <scope>NUCLEOTIDE SEQUENCE [LARGE SCALE GENOMIC DNA]</scope>
    <source>
        <strain evidence="2">cv. Niubang</strain>
    </source>
</reference>
<dbReference type="Proteomes" id="UP001055879">
    <property type="component" value="Linkage Group LG13"/>
</dbReference>